<keyword evidence="1" id="KW-0812">Transmembrane</keyword>
<feature type="transmembrane region" description="Helical" evidence="1">
    <location>
        <begin position="105"/>
        <end position="126"/>
    </location>
</feature>
<evidence type="ECO:0000259" key="2">
    <source>
        <dbReference type="Pfam" id="PF07853"/>
    </source>
</evidence>
<feature type="transmembrane region" description="Helical" evidence="1">
    <location>
        <begin position="50"/>
        <end position="69"/>
    </location>
</feature>
<keyword evidence="4" id="KW-1185">Reference proteome</keyword>
<dbReference type="Proteomes" id="UP000636960">
    <property type="component" value="Unassembled WGS sequence"/>
</dbReference>
<dbReference type="EMBL" id="BOMV01000076">
    <property type="protein sequence ID" value="GIE99700.1"/>
    <property type="molecule type" value="Genomic_DNA"/>
</dbReference>
<name>A0A919K6A5_9ACTN</name>
<reference evidence="3" key="1">
    <citation type="submission" date="2021-01" db="EMBL/GenBank/DDBJ databases">
        <title>Whole genome shotgun sequence of Actinoplanes rishiriensis NBRC 108556.</title>
        <authorList>
            <person name="Komaki H."/>
            <person name="Tamura T."/>
        </authorList>
    </citation>
    <scope>NUCLEOTIDE SEQUENCE</scope>
    <source>
        <strain evidence="3">NBRC 108556</strain>
    </source>
</reference>
<evidence type="ECO:0000313" key="3">
    <source>
        <dbReference type="EMBL" id="GIE99700.1"/>
    </source>
</evidence>
<feature type="transmembrane region" description="Helical" evidence="1">
    <location>
        <begin position="76"/>
        <end position="93"/>
    </location>
</feature>
<comment type="caution">
    <text evidence="3">The sequence shown here is derived from an EMBL/GenBank/DDBJ whole genome shotgun (WGS) entry which is preliminary data.</text>
</comment>
<proteinExistence type="predicted"/>
<dbReference type="InterPro" id="IPR012867">
    <property type="entry name" value="DUF1648"/>
</dbReference>
<keyword evidence="1" id="KW-1133">Transmembrane helix</keyword>
<feature type="transmembrane region" description="Helical" evidence="1">
    <location>
        <begin position="159"/>
        <end position="177"/>
    </location>
</feature>
<accession>A0A919K6A5</accession>
<feature type="domain" description="DUF1648" evidence="2">
    <location>
        <begin position="16"/>
        <end position="59"/>
    </location>
</feature>
<evidence type="ECO:0000256" key="1">
    <source>
        <dbReference type="SAM" id="Phobius"/>
    </source>
</evidence>
<dbReference type="RefSeq" id="WP_203786679.1">
    <property type="nucleotide sequence ID" value="NZ_BOMV01000076.1"/>
</dbReference>
<organism evidence="3 4">
    <name type="scientific">Paractinoplanes rishiriensis</name>
    <dbReference type="NCBI Taxonomy" id="1050105"/>
    <lineage>
        <taxon>Bacteria</taxon>
        <taxon>Bacillati</taxon>
        <taxon>Actinomycetota</taxon>
        <taxon>Actinomycetes</taxon>
        <taxon>Micromonosporales</taxon>
        <taxon>Micromonosporaceae</taxon>
        <taxon>Paractinoplanes</taxon>
    </lineage>
</organism>
<dbReference type="Pfam" id="PF07853">
    <property type="entry name" value="DUF1648"/>
    <property type="match status" value="1"/>
</dbReference>
<gene>
    <name evidence="3" type="ORF">Ari01nite_71650</name>
</gene>
<feature type="transmembrane region" description="Helical" evidence="1">
    <location>
        <begin position="183"/>
        <end position="201"/>
    </location>
</feature>
<sequence length="297" mass="30825">MRGVRTAAVLIWLPVVVIVATWAAWSDRLPERMGTHWNGFGAPDRYSSATWFGVTLLVIAVAAGVAGVFVAGRSRLLTGVAGAVTGGTAGIWLSTAEAALSDGRLGWRFVYFVAGLGWGALVAAVAGPSASPVRPAPQGVDPLDLAPTERAAFSTTLRAPLIMAVTLVAALPIAVFAALAQPVLWPVLAVVLAAGLMFGRIRVTADTRGLRVVAGLIGVPVKRIPLSDITGVEVADINPLEWGGWGYRVIPGRTALVLRAGPGLVLHLRGGRRFAVTMDDPRTPAALLTALQARATG</sequence>
<dbReference type="AlphaFoldDB" id="A0A919K6A5"/>
<protein>
    <recommendedName>
        <fullName evidence="2">DUF1648 domain-containing protein</fullName>
    </recommendedName>
</protein>
<keyword evidence="1" id="KW-0472">Membrane</keyword>
<evidence type="ECO:0000313" key="4">
    <source>
        <dbReference type="Proteomes" id="UP000636960"/>
    </source>
</evidence>